<dbReference type="EMBL" id="AFRQ01000030">
    <property type="protein sequence ID" value="EGP47694.1"/>
    <property type="molecule type" value="Genomic_DNA"/>
</dbReference>
<comment type="caution">
    <text evidence="1">The sequence shown here is derived from an EMBL/GenBank/DDBJ whole genome shotgun (WGS) entry which is preliminary data.</text>
</comment>
<evidence type="ECO:0000313" key="2">
    <source>
        <dbReference type="Proteomes" id="UP000004853"/>
    </source>
</evidence>
<dbReference type="AlphaFoldDB" id="F7SWK3"/>
<dbReference type="HOGENOM" id="CLU_2033004_0_0_4"/>
<reference evidence="1 2" key="1">
    <citation type="submission" date="2011-06" db="EMBL/GenBank/DDBJ databases">
        <authorList>
            <person name="Bador J."/>
            <person name="Amoureux L."/>
            <person name="Neuwirth C."/>
        </authorList>
    </citation>
    <scope>NUCLEOTIDE SEQUENCE [LARGE SCALE GENOMIC DNA]</scope>
    <source>
        <strain evidence="1 2">AXX-A</strain>
    </source>
</reference>
<gene>
    <name evidence="1" type="ORF">AXXA_05253</name>
</gene>
<dbReference type="OrthoDB" id="8659291at2"/>
<protein>
    <submittedName>
        <fullName evidence="1">Uncharacterized protein</fullName>
    </submittedName>
</protein>
<evidence type="ECO:0000313" key="1">
    <source>
        <dbReference type="EMBL" id="EGP47694.1"/>
    </source>
</evidence>
<proteinExistence type="predicted"/>
<sequence length="127" mass="13249">MIAVNSRNAADTADVRQPSSSSAAVGAFRAAFQDAQQRGASALGGGVQGATQASASQAEQDFMDYASMSLQDKMFYAALASLGISKKDYDAMSAPDKLKIAEKVSLVMQQLAKAEQAKQADQARPAV</sequence>
<organism evidence="1 2">
    <name type="scientific">Achromobacter insuavis AXX-A</name>
    <dbReference type="NCBI Taxonomy" id="1003200"/>
    <lineage>
        <taxon>Bacteria</taxon>
        <taxon>Pseudomonadati</taxon>
        <taxon>Pseudomonadota</taxon>
        <taxon>Betaproteobacteria</taxon>
        <taxon>Burkholderiales</taxon>
        <taxon>Alcaligenaceae</taxon>
        <taxon>Achromobacter</taxon>
    </lineage>
</organism>
<dbReference type="Proteomes" id="UP000004853">
    <property type="component" value="Unassembled WGS sequence"/>
</dbReference>
<dbReference type="RefSeq" id="WP_006391106.1">
    <property type="nucleotide sequence ID" value="NZ_GL982453.1"/>
</dbReference>
<dbReference type="PATRIC" id="fig|1003200.3.peg.1022"/>
<name>F7SWK3_9BURK</name>
<accession>F7SWK3</accession>